<dbReference type="EMBL" id="RYZH01000001">
    <property type="protein sequence ID" value="RUL89802.1"/>
    <property type="molecule type" value="Genomic_DNA"/>
</dbReference>
<dbReference type="InterPro" id="IPR023375">
    <property type="entry name" value="ADC_dom_sf"/>
</dbReference>
<organism evidence="2 3">
    <name type="scientific">Tautonia sociabilis</name>
    <dbReference type="NCBI Taxonomy" id="2080755"/>
    <lineage>
        <taxon>Bacteria</taxon>
        <taxon>Pseudomonadati</taxon>
        <taxon>Planctomycetota</taxon>
        <taxon>Planctomycetia</taxon>
        <taxon>Isosphaerales</taxon>
        <taxon>Isosphaeraceae</taxon>
        <taxon>Tautonia</taxon>
    </lineage>
</organism>
<evidence type="ECO:0000256" key="1">
    <source>
        <dbReference type="SAM" id="SignalP"/>
    </source>
</evidence>
<evidence type="ECO:0000313" key="2">
    <source>
        <dbReference type="EMBL" id="RUL89802.1"/>
    </source>
</evidence>
<reference evidence="2 3" key="2">
    <citation type="submission" date="2019-01" db="EMBL/GenBank/DDBJ databases">
        <title>Tautonia sociabilis, a novel thermotolerant planctomycete of Isosphaeraceae family, isolated from a 4000 m deep subterranean habitat.</title>
        <authorList>
            <person name="Kovaleva O.L."/>
            <person name="Elcheninov A.G."/>
            <person name="Van Heerden E."/>
            <person name="Toshchakov S.V."/>
            <person name="Novikov A."/>
            <person name="Bonch-Osmolovskaya E.A."/>
            <person name="Kublanov I.V."/>
        </authorList>
    </citation>
    <scope>NUCLEOTIDE SEQUENCE [LARGE SCALE GENOMIC DNA]</scope>
    <source>
        <strain evidence="2 3">GM2012</strain>
    </source>
</reference>
<proteinExistence type="predicted"/>
<dbReference type="SUPFAM" id="SSF160104">
    <property type="entry name" value="Acetoacetate decarboxylase-like"/>
    <property type="match status" value="1"/>
</dbReference>
<feature type="chain" id="PRO_5019413698" evidence="1">
    <location>
        <begin position="20"/>
        <end position="240"/>
    </location>
</feature>
<keyword evidence="3" id="KW-1185">Reference proteome</keyword>
<sequence length="240" mass="26077">MRQSWSSLLFLHWALPAEAIAPLLPDGLEVDTFDGRSYVGLVPFAMAGVRPEGCPAVPWLSNFLEVNVRTYVHHRGSGPGVWFFSLDAANPVAVALARSLWHLPYHRATMRLDRDGESGAISYESRRLGRPKGVGCSVGYRPIGSPREAEPGSLEHFLVERYLMYVSAGGQLRVGQVHHRPYPVQGAELIHLQEDLVAASGISLPDAAPLAHFASGVTVEIFPLEPVGQSSRPSVLPSPT</sequence>
<dbReference type="PANTHER" id="PTHR39186">
    <property type="entry name" value="DUF2071 FAMILY PROTEIN"/>
    <property type="match status" value="1"/>
</dbReference>
<name>A0A432MQT0_9BACT</name>
<dbReference type="InterPro" id="IPR018644">
    <property type="entry name" value="DUF2071"/>
</dbReference>
<dbReference type="Pfam" id="PF09844">
    <property type="entry name" value="DUF2071"/>
    <property type="match status" value="1"/>
</dbReference>
<reference evidence="2 3" key="1">
    <citation type="submission" date="2018-12" db="EMBL/GenBank/DDBJ databases">
        <authorList>
            <person name="Toschakov S.V."/>
        </authorList>
    </citation>
    <scope>NUCLEOTIDE SEQUENCE [LARGE SCALE GENOMIC DNA]</scope>
    <source>
        <strain evidence="2 3">GM2012</strain>
    </source>
</reference>
<dbReference type="Gene3D" id="2.40.400.10">
    <property type="entry name" value="Acetoacetate decarboxylase-like"/>
    <property type="match status" value="1"/>
</dbReference>
<feature type="signal peptide" evidence="1">
    <location>
        <begin position="1"/>
        <end position="19"/>
    </location>
</feature>
<evidence type="ECO:0000313" key="3">
    <source>
        <dbReference type="Proteomes" id="UP000280296"/>
    </source>
</evidence>
<accession>A0A432MQT0</accession>
<comment type="caution">
    <text evidence="2">The sequence shown here is derived from an EMBL/GenBank/DDBJ whole genome shotgun (WGS) entry which is preliminary data.</text>
</comment>
<dbReference type="PANTHER" id="PTHR39186:SF1">
    <property type="entry name" value="DUF2071 DOMAIN-CONTAINING PROTEIN"/>
    <property type="match status" value="1"/>
</dbReference>
<dbReference type="Proteomes" id="UP000280296">
    <property type="component" value="Unassembled WGS sequence"/>
</dbReference>
<keyword evidence="1" id="KW-0732">Signal</keyword>
<protein>
    <submittedName>
        <fullName evidence="2">DUF2071 domain-containing protein</fullName>
    </submittedName>
</protein>
<dbReference type="OrthoDB" id="150993at2"/>
<gene>
    <name evidence="2" type="ORF">TsocGM_00795</name>
</gene>
<dbReference type="AlphaFoldDB" id="A0A432MQT0"/>